<keyword evidence="2" id="KW-1185">Reference proteome</keyword>
<gene>
    <name evidence="1" type="ORF">ACFQ1S_30620</name>
</gene>
<accession>A0ABW3MFZ2</accession>
<comment type="caution">
    <text evidence="1">The sequence shown here is derived from an EMBL/GenBank/DDBJ whole genome shotgun (WGS) entry which is preliminary data.</text>
</comment>
<name>A0ABW3MFZ2_9PSEU</name>
<evidence type="ECO:0000313" key="1">
    <source>
        <dbReference type="EMBL" id="MFD1049577.1"/>
    </source>
</evidence>
<protein>
    <submittedName>
        <fullName evidence="1">Uncharacterized protein</fullName>
    </submittedName>
</protein>
<sequence>MTADGWYTDVPPQALPQLQRRWVNLALATRTHDLGAYDGPTVLFQDLTDSRATELMWRDAVRNLETHWFDYGVESPHAILRDARLAETMRRALSA</sequence>
<dbReference type="Proteomes" id="UP001597045">
    <property type="component" value="Unassembled WGS sequence"/>
</dbReference>
<reference evidence="2" key="1">
    <citation type="journal article" date="2019" name="Int. J. Syst. Evol. Microbiol.">
        <title>The Global Catalogue of Microorganisms (GCM) 10K type strain sequencing project: providing services to taxonomists for standard genome sequencing and annotation.</title>
        <authorList>
            <consortium name="The Broad Institute Genomics Platform"/>
            <consortium name="The Broad Institute Genome Sequencing Center for Infectious Disease"/>
            <person name="Wu L."/>
            <person name="Ma J."/>
        </authorList>
    </citation>
    <scope>NUCLEOTIDE SEQUENCE [LARGE SCALE GENOMIC DNA]</scope>
    <source>
        <strain evidence="2">JCM 31486</strain>
    </source>
</reference>
<organism evidence="1 2">
    <name type="scientific">Kibdelosporangium lantanae</name>
    <dbReference type="NCBI Taxonomy" id="1497396"/>
    <lineage>
        <taxon>Bacteria</taxon>
        <taxon>Bacillati</taxon>
        <taxon>Actinomycetota</taxon>
        <taxon>Actinomycetes</taxon>
        <taxon>Pseudonocardiales</taxon>
        <taxon>Pseudonocardiaceae</taxon>
        <taxon>Kibdelosporangium</taxon>
    </lineage>
</organism>
<dbReference type="EMBL" id="JBHTIS010002263">
    <property type="protein sequence ID" value="MFD1049577.1"/>
    <property type="molecule type" value="Genomic_DNA"/>
</dbReference>
<proteinExistence type="predicted"/>
<evidence type="ECO:0000313" key="2">
    <source>
        <dbReference type="Proteomes" id="UP001597045"/>
    </source>
</evidence>